<dbReference type="InterPro" id="IPR051199">
    <property type="entry name" value="LPS_LOS_Heptosyltrfase"/>
</dbReference>
<keyword evidence="4" id="KW-1185">Reference proteome</keyword>
<dbReference type="Gene3D" id="3.40.50.2000">
    <property type="entry name" value="Glycogen Phosphorylase B"/>
    <property type="match status" value="2"/>
</dbReference>
<dbReference type="GO" id="GO:0005829">
    <property type="term" value="C:cytosol"/>
    <property type="evidence" value="ECO:0007669"/>
    <property type="project" value="TreeGrafter"/>
</dbReference>
<dbReference type="InterPro" id="IPR002201">
    <property type="entry name" value="Glyco_trans_9"/>
</dbReference>
<dbReference type="CDD" id="cd03789">
    <property type="entry name" value="GT9_LPS_heptosyltransferase"/>
    <property type="match status" value="1"/>
</dbReference>
<dbReference type="Proteomes" id="UP001154312">
    <property type="component" value="Unassembled WGS sequence"/>
</dbReference>
<dbReference type="GO" id="GO:0009244">
    <property type="term" value="P:lipopolysaccharide core region biosynthetic process"/>
    <property type="evidence" value="ECO:0007669"/>
    <property type="project" value="TreeGrafter"/>
</dbReference>
<evidence type="ECO:0000313" key="3">
    <source>
        <dbReference type="EMBL" id="MDF9406796.1"/>
    </source>
</evidence>
<dbReference type="SUPFAM" id="SSF53756">
    <property type="entry name" value="UDP-Glycosyltransferase/glycogen phosphorylase"/>
    <property type="match status" value="1"/>
</dbReference>
<dbReference type="RefSeq" id="WP_277441942.1">
    <property type="nucleotide sequence ID" value="NZ_JAKOAV010000001.1"/>
</dbReference>
<evidence type="ECO:0000313" key="4">
    <source>
        <dbReference type="Proteomes" id="UP001154312"/>
    </source>
</evidence>
<dbReference type="GO" id="GO:0008713">
    <property type="term" value="F:ADP-heptose-lipopolysaccharide heptosyltransferase activity"/>
    <property type="evidence" value="ECO:0007669"/>
    <property type="project" value="TreeGrafter"/>
</dbReference>
<dbReference type="PANTHER" id="PTHR30160">
    <property type="entry name" value="TETRAACYLDISACCHARIDE 4'-KINASE-RELATED"/>
    <property type="match status" value="1"/>
</dbReference>
<gene>
    <name evidence="3" type="ORF">L7E55_00225</name>
</gene>
<keyword evidence="2" id="KW-0808">Transferase</keyword>
<name>A0A9X4H0J5_9FIRM</name>
<organism evidence="3 4">
    <name type="scientific">Pelotomaculum isophthalicicum JI</name>
    <dbReference type="NCBI Taxonomy" id="947010"/>
    <lineage>
        <taxon>Bacteria</taxon>
        <taxon>Bacillati</taxon>
        <taxon>Bacillota</taxon>
        <taxon>Clostridia</taxon>
        <taxon>Eubacteriales</taxon>
        <taxon>Desulfotomaculaceae</taxon>
        <taxon>Pelotomaculum</taxon>
    </lineage>
</organism>
<evidence type="ECO:0000256" key="1">
    <source>
        <dbReference type="ARBA" id="ARBA00022676"/>
    </source>
</evidence>
<accession>A0A9X4H0J5</accession>
<dbReference type="AlphaFoldDB" id="A0A9X4H0J5"/>
<comment type="caution">
    <text evidence="3">The sequence shown here is derived from an EMBL/GenBank/DDBJ whole genome shotgun (WGS) entry which is preliminary data.</text>
</comment>
<reference evidence="3" key="1">
    <citation type="submission" date="2022-02" db="EMBL/GenBank/DDBJ databases">
        <authorList>
            <person name="Leng L."/>
        </authorList>
    </citation>
    <scope>NUCLEOTIDE SEQUENCE</scope>
    <source>
        <strain evidence="3">JI</strain>
    </source>
</reference>
<protein>
    <submittedName>
        <fullName evidence="3">Glycosyltransferase family 9 protein</fullName>
    </submittedName>
</protein>
<dbReference type="EMBL" id="JAKOAV010000001">
    <property type="protein sequence ID" value="MDF9406796.1"/>
    <property type="molecule type" value="Genomic_DNA"/>
</dbReference>
<dbReference type="Pfam" id="PF01075">
    <property type="entry name" value="Glyco_transf_9"/>
    <property type="match status" value="1"/>
</dbReference>
<sequence length="379" mass="42359">MRERGNKILKFFDKFIGIPLIFILGLTKKKKKFNFEVIKNKNKLKFILLKTAGIGDTILLSAVVCELKDSFPCSKITLVCSSNNCQCARYLPGIDEVVLFNMSRPLESLRSIAALDEFDILFDFAPWARINSLISYFARAELKVGFRRKNMFRHYVYDISVNHMDDTHEIENYRKLLRAVDIDIKNFKPAFLIKNSLLQNTAWVLEDGRRSVVMHPFPGGSKSYLKEWPLENWVEIGMQLIKEGCKIFISGGKEDIGRAEYIAREIEKGGGECSVLAGKLSLNEVAGILKKSSLLITVNTGIMHMGAVVGIDLVALHGPTSPLRWGPVSDKAVVIKPKIECSPCISLGFEYGCEDGGCMETITVEEVLLAAKGILSRNG</sequence>
<evidence type="ECO:0000256" key="2">
    <source>
        <dbReference type="ARBA" id="ARBA00022679"/>
    </source>
</evidence>
<keyword evidence="1" id="KW-0328">Glycosyltransferase</keyword>
<proteinExistence type="predicted"/>